<evidence type="ECO:0000256" key="7">
    <source>
        <dbReference type="ARBA" id="ARBA00054985"/>
    </source>
</evidence>
<dbReference type="FunFam" id="2.70.98.30:FF:000001">
    <property type="entry name" value="alpha-mannosidase 2C1 isoform X2"/>
    <property type="match status" value="1"/>
</dbReference>
<dbReference type="InterPro" id="IPR015341">
    <property type="entry name" value="Glyco_hydro_38_cen"/>
</dbReference>
<dbReference type="VEuPathDB" id="FungiDB:C7M61_002676"/>
<comment type="similarity">
    <text evidence="2">Belongs to the glycosyl hydrolase 38 family.</text>
</comment>
<keyword evidence="11" id="KW-1185">Reference proteome</keyword>
<dbReference type="InterPro" id="IPR028995">
    <property type="entry name" value="Glyco_hydro_57/38_cen_sf"/>
</dbReference>
<dbReference type="InterPro" id="IPR027291">
    <property type="entry name" value="Glyco_hydro_38_N_sf"/>
</dbReference>
<evidence type="ECO:0000256" key="5">
    <source>
        <dbReference type="ARBA" id="ARBA00022801"/>
    </source>
</evidence>
<dbReference type="AlphaFoldDB" id="A0A2P7YRZ4"/>
<evidence type="ECO:0000259" key="9">
    <source>
        <dbReference type="SMART" id="SM00872"/>
    </source>
</evidence>
<dbReference type="GO" id="GO:0000328">
    <property type="term" value="C:fungal-type vacuole lumen"/>
    <property type="evidence" value="ECO:0007669"/>
    <property type="project" value="EnsemblFungi"/>
</dbReference>
<evidence type="ECO:0000256" key="8">
    <source>
        <dbReference type="ARBA" id="ARBA00071615"/>
    </source>
</evidence>
<keyword evidence="4" id="KW-0479">Metal-binding</keyword>
<protein>
    <recommendedName>
        <fullName evidence="8">Alpha-mannosidase</fullName>
        <ecNumber evidence="3">3.2.1.24</ecNumber>
    </recommendedName>
</protein>
<dbReference type="Pfam" id="PF07748">
    <property type="entry name" value="Glyco_hydro_38C"/>
    <property type="match status" value="1"/>
</dbReference>
<dbReference type="InterPro" id="IPR011330">
    <property type="entry name" value="Glyco_hydro/deAcase_b/a-brl"/>
</dbReference>
<evidence type="ECO:0000313" key="11">
    <source>
        <dbReference type="Proteomes" id="UP000241107"/>
    </source>
</evidence>
<gene>
    <name evidence="10" type="ORF">C7M61_002676</name>
</gene>
<dbReference type="Gene3D" id="3.20.110.10">
    <property type="entry name" value="Glycoside hydrolase 38, N terminal domain"/>
    <property type="match status" value="1"/>
</dbReference>
<proteinExistence type="inferred from homology"/>
<dbReference type="GO" id="GO:0006995">
    <property type="term" value="P:cellular response to nitrogen starvation"/>
    <property type="evidence" value="ECO:0007669"/>
    <property type="project" value="EnsemblFungi"/>
</dbReference>
<feature type="domain" description="Glycoside hydrolase family 38 central" evidence="9">
    <location>
        <begin position="553"/>
        <end position="632"/>
    </location>
</feature>
<keyword evidence="6" id="KW-0326">Glycosidase</keyword>
<dbReference type="GO" id="GO:0030246">
    <property type="term" value="F:carbohydrate binding"/>
    <property type="evidence" value="ECO:0007669"/>
    <property type="project" value="InterPro"/>
</dbReference>
<dbReference type="Gene3D" id="2.70.98.30">
    <property type="entry name" value="Golgi alpha-mannosidase II, domain 4"/>
    <property type="match status" value="1"/>
</dbReference>
<accession>A0A2P7YRZ4</accession>
<dbReference type="EC" id="3.2.1.24" evidence="3"/>
<sequence>MGYDRYNHQPTLKPIDLIYENRLRQFIDQGGQYPQLNLPKFYDHERVDSNSDAISLKVWRTPGDSGPGNTERPLFRDIDWKKVEWEDAKKGDSFGPSWRTFWFKIEWEIPDHWLKNKDVEEIDFHWDCGNEGLIYDSHGTPLQAFTGGDRTLYKLPKTYKKSGKQLFYLEIACNGMFGTGDQGHPDPNKYYTLSHCDLVWPDLNARKLYWDFWILSDAARELPGGRDKYQAAQIANNIMDAFDPEDRSSVLKCRELAEEFLGSDVDSHAVFKKNPLKKTDVFGVGNCHIDTAWLWPFAETRRKIVRSWTTQLKIADDYPEYVFVASQMQQFKWLKQDHPEILDKIKKKFAKKQFLPIGGSWVENDTNLPSGESLIRQFLLGQRAMLDEFGQKSEVFWLPDTFGYSSQIPQICQVVGIEKFLTQKLSWNNINQFPLSTFNWKAIDGSQVLVHMPPANTYTAAAHFGDVVRSQTQHHNLRDVPTGLLLYGYGDGGGGPTEEMLEKLRRCRGISNTTAAIPSVQLGNTVEDFYADVLEKSDEGRNLPTWSGELYLEFHRGTYTTQADIKKWIRQSEIKLHDLEYLASYLSVTTKDYKYPQKEIQDIWEDVALCQFHDVIPGSCIGMVYYEEVKPMLKKRLKQLDKLIKDALKHAGHEDSEKVVAINTLPWHRIELVEVPNEDISSLAVDVVSCKSGSSTVLGLNTVDNSFIRESDLKYPASINKVKDHFVLSNGLLEAKITPNGTIFSLKDLITGRQSIDTAKTKASSGFGNQLVLFDDEPLSFPAWDTEVYSLNKFKFLENGEVVSSSSHPLESKLVIKHKISSKSYIETTISLVGITNNKDISQNNYLRFTSHVEWHETYKFLKVQFPTTLQTAQYALYETQFGVTQRATHYNTSWDTAKFEVCHHKFMDLSEHNYGVSIFNDSKYGAAIHGNLMRLSLLRSAKAPDDKADMGSHDFSYAVYPHKGGLGPDIVRLAQNFNYKLLYTHGDPEEVELITKAISLSGDSSLVLSNVKRSEDDEDISTAENIEKQNKGQQSIVVRVYESLGGSSSGKLEFGLSVDKVYKANALEEVEHELELQDNSVDISLRGFEIATYKVVLK</sequence>
<comment type="catalytic activity">
    <reaction evidence="1">
        <text>Hydrolysis of terminal, non-reducing alpha-D-mannose residues in alpha-D-mannosides.</text>
        <dbReference type="EC" id="3.2.1.24"/>
    </reaction>
</comment>
<dbReference type="EMBL" id="PYFQ01000005">
    <property type="protein sequence ID" value="PSK38737.1"/>
    <property type="molecule type" value="Genomic_DNA"/>
</dbReference>
<dbReference type="Pfam" id="PF01074">
    <property type="entry name" value="Glyco_hydro_38N"/>
    <property type="match status" value="1"/>
</dbReference>
<dbReference type="GO" id="GO:0034270">
    <property type="term" value="C:Cvt complex"/>
    <property type="evidence" value="ECO:0007669"/>
    <property type="project" value="EnsemblFungi"/>
</dbReference>
<dbReference type="Gene3D" id="1.20.1270.50">
    <property type="entry name" value="Glycoside hydrolase family 38, central domain"/>
    <property type="match status" value="1"/>
</dbReference>
<dbReference type="InterPro" id="IPR037094">
    <property type="entry name" value="Glyco_hydro_38_cen_sf"/>
</dbReference>
<evidence type="ECO:0000256" key="3">
    <source>
        <dbReference type="ARBA" id="ARBA00012752"/>
    </source>
</evidence>
<dbReference type="FunFam" id="3.20.110.10:FF:000002">
    <property type="entry name" value="alpha-mannosidase 2C1 isoform X1"/>
    <property type="match status" value="1"/>
</dbReference>
<dbReference type="FunFam" id="1.20.1270.50:FF:000004">
    <property type="entry name" value="alpha-mannosidase 2C1 isoform X1"/>
    <property type="match status" value="1"/>
</dbReference>
<evidence type="ECO:0000256" key="4">
    <source>
        <dbReference type="ARBA" id="ARBA00022723"/>
    </source>
</evidence>
<dbReference type="Pfam" id="PF22907">
    <property type="entry name" value="Ams1-like_1st"/>
    <property type="match status" value="1"/>
</dbReference>
<dbReference type="GO" id="GO:0019309">
    <property type="term" value="P:mannose catabolic process"/>
    <property type="evidence" value="ECO:0007669"/>
    <property type="project" value="EnsemblFungi"/>
</dbReference>
<dbReference type="RefSeq" id="XP_024713969.1">
    <property type="nucleotide sequence ID" value="XM_024858043.1"/>
</dbReference>
<dbReference type="STRING" id="418784.A0A2P7YRZ4"/>
<dbReference type="PANTHER" id="PTHR46017">
    <property type="entry name" value="ALPHA-MANNOSIDASE 2C1"/>
    <property type="match status" value="1"/>
</dbReference>
<dbReference type="InterPro" id="IPR054723">
    <property type="entry name" value="Ams1-like_N"/>
</dbReference>
<dbReference type="GO" id="GO:0042149">
    <property type="term" value="P:cellular response to glucose starvation"/>
    <property type="evidence" value="ECO:0007669"/>
    <property type="project" value="EnsemblFungi"/>
</dbReference>
<dbReference type="SUPFAM" id="SSF88713">
    <property type="entry name" value="Glycoside hydrolase/deacetylase"/>
    <property type="match status" value="1"/>
</dbReference>
<comment type="function">
    <text evidence="7">Degrades free oligosaccharides in the vacuole.</text>
</comment>
<dbReference type="SUPFAM" id="SSF88688">
    <property type="entry name" value="Families 57/38 glycoside transferase middle domain"/>
    <property type="match status" value="1"/>
</dbReference>
<dbReference type="InterPro" id="IPR000602">
    <property type="entry name" value="Glyco_hydro_38_N"/>
</dbReference>
<evidence type="ECO:0000256" key="1">
    <source>
        <dbReference type="ARBA" id="ARBA00000365"/>
    </source>
</evidence>
<dbReference type="GeneID" id="36566065"/>
<dbReference type="InterPro" id="IPR011013">
    <property type="entry name" value="Gal_mutarotase_sf_dom"/>
</dbReference>
<reference evidence="10 11" key="1">
    <citation type="submission" date="2018-03" db="EMBL/GenBank/DDBJ databases">
        <title>Candida pseudohaemulonii genome assembly and annotation.</title>
        <authorList>
            <person name="Munoz J.F."/>
            <person name="Gade L.G."/>
            <person name="Chow N.A."/>
            <person name="Litvintseva A.P."/>
            <person name="Loparev V.N."/>
            <person name="Cuomo C.A."/>
        </authorList>
    </citation>
    <scope>NUCLEOTIDE SEQUENCE [LARGE SCALE GENOMIC DNA]</scope>
    <source>
        <strain evidence="10 11">B12108</strain>
    </source>
</reference>
<evidence type="ECO:0000256" key="6">
    <source>
        <dbReference type="ARBA" id="ARBA00023295"/>
    </source>
</evidence>
<dbReference type="SUPFAM" id="SSF74650">
    <property type="entry name" value="Galactose mutarotase-like"/>
    <property type="match status" value="1"/>
</dbReference>
<dbReference type="Proteomes" id="UP000241107">
    <property type="component" value="Unassembled WGS sequence"/>
</dbReference>
<dbReference type="GO" id="GO:0046872">
    <property type="term" value="F:metal ion binding"/>
    <property type="evidence" value="ECO:0007669"/>
    <property type="project" value="UniProtKB-KW"/>
</dbReference>
<evidence type="ECO:0000313" key="10">
    <source>
        <dbReference type="EMBL" id="PSK38737.1"/>
    </source>
</evidence>
<dbReference type="PANTHER" id="PTHR46017:SF1">
    <property type="entry name" value="ALPHA-MANNOSIDASE 2C1"/>
    <property type="match status" value="1"/>
</dbReference>
<evidence type="ECO:0000256" key="2">
    <source>
        <dbReference type="ARBA" id="ARBA00009792"/>
    </source>
</evidence>
<organism evidence="10 11">
    <name type="scientific">Candidozyma pseudohaemuli</name>
    <dbReference type="NCBI Taxonomy" id="418784"/>
    <lineage>
        <taxon>Eukaryota</taxon>
        <taxon>Fungi</taxon>
        <taxon>Dikarya</taxon>
        <taxon>Ascomycota</taxon>
        <taxon>Saccharomycotina</taxon>
        <taxon>Pichiomycetes</taxon>
        <taxon>Metschnikowiaceae</taxon>
        <taxon>Candidozyma</taxon>
    </lineage>
</organism>
<dbReference type="InterPro" id="IPR041147">
    <property type="entry name" value="GH38_C"/>
</dbReference>
<dbReference type="Pfam" id="PF17677">
    <property type="entry name" value="Glyco_hydro38C2"/>
    <property type="match status" value="1"/>
</dbReference>
<dbReference type="InterPro" id="IPR011682">
    <property type="entry name" value="Glyco_hydro_38_C"/>
</dbReference>
<dbReference type="SMART" id="SM00872">
    <property type="entry name" value="Alpha-mann_mid"/>
    <property type="match status" value="1"/>
</dbReference>
<dbReference type="GO" id="GO:0009313">
    <property type="term" value="P:oligosaccharide catabolic process"/>
    <property type="evidence" value="ECO:0007669"/>
    <property type="project" value="EnsemblFungi"/>
</dbReference>
<comment type="caution">
    <text evidence="10">The sequence shown here is derived from an EMBL/GenBank/DDBJ whole genome shotgun (WGS) entry which is preliminary data.</text>
</comment>
<keyword evidence="5" id="KW-0378">Hydrolase</keyword>
<dbReference type="GO" id="GO:0004559">
    <property type="term" value="F:alpha-mannosidase activity"/>
    <property type="evidence" value="ECO:0007669"/>
    <property type="project" value="UniProtKB-EC"/>
</dbReference>
<dbReference type="Pfam" id="PF09261">
    <property type="entry name" value="Alpha-mann_mid"/>
    <property type="match status" value="1"/>
</dbReference>
<dbReference type="GO" id="GO:0000329">
    <property type="term" value="C:fungal-type vacuole membrane"/>
    <property type="evidence" value="ECO:0007669"/>
    <property type="project" value="EnsemblFungi"/>
</dbReference>
<name>A0A2P7YRZ4_9ASCO</name>
<dbReference type="OrthoDB" id="10261055at2759"/>